<evidence type="ECO:0000313" key="1">
    <source>
        <dbReference type="EMBL" id="CCF20418.1"/>
    </source>
</evidence>
<dbReference type="STRING" id="1125847.NT26_2694"/>
<dbReference type="EMBL" id="FO082820">
    <property type="protein sequence ID" value="CCF20418.1"/>
    <property type="molecule type" value="Genomic_DNA"/>
</dbReference>
<sequence>MARLFLFCANRWAQKNPAGAGSFKTDSAQGLEAEAAEALVELGNAAAAVHELLVAAGPGRVRLRIDFKVHGGAFRTPGRAGFVLGAVGHDDLDRVVLRMDVSLHVDNPALRGPYVAIAIADPLQ</sequence>
<gene>
    <name evidence="1" type="ORF">NT26_2694</name>
</gene>
<evidence type="ECO:0000313" key="2">
    <source>
        <dbReference type="Proteomes" id="UP000010792"/>
    </source>
</evidence>
<keyword evidence="2" id="KW-1185">Reference proteome</keyword>
<dbReference type="KEGG" id="rht:NT26_2694"/>
<dbReference type="AlphaFoldDB" id="L0NH32"/>
<reference evidence="1 2" key="1">
    <citation type="journal article" date="2013" name="Genome Biol. Evol.">
        <title>Life in an arsenic-containing gold mine: genome and physiology of the autotrophic arsenite-oxidizing bacterium rhizobium sp. NT-26.</title>
        <authorList>
            <person name="Andres J."/>
            <person name="Arsene-Ploetze F."/>
            <person name="Barbe V."/>
            <person name="Brochier-Armanet C."/>
            <person name="Cleiss-Arnold J."/>
            <person name="Coppee J.Y."/>
            <person name="Dillies M.A."/>
            <person name="Geist"/>
            <person name="L"/>
            <person name="Joublin A."/>
            <person name="Koechler S."/>
            <person name="Lassalle F."/>
            <person name="Marchal M."/>
            <person name="Medigue C."/>
            <person name="Muller D."/>
            <person name="Nesme X."/>
            <person name="Plewniak F."/>
            <person name="Proux C."/>
            <person name="Ramirez-Bahena M.H."/>
            <person name="Schenowitz C."/>
            <person name="Sismeiro O."/>
            <person name="Vallenet D."/>
            <person name="Santini J.M."/>
            <person name="Bertin P.N."/>
        </authorList>
    </citation>
    <scope>NUCLEOTIDE SEQUENCE [LARGE SCALE GENOMIC DNA]</scope>
    <source>
        <strain evidence="1 2">NT-26</strain>
    </source>
</reference>
<protein>
    <submittedName>
        <fullName evidence="1">Uncharacterized protein</fullName>
    </submittedName>
</protein>
<proteinExistence type="predicted"/>
<accession>L0NH32</accession>
<name>L0NH32_9HYPH</name>
<dbReference type="Proteomes" id="UP000010792">
    <property type="component" value="Chromosome"/>
</dbReference>
<organism evidence="1 2">
    <name type="scientific">Pseudorhizobium banfieldiae</name>
    <dbReference type="NCBI Taxonomy" id="1125847"/>
    <lineage>
        <taxon>Bacteria</taxon>
        <taxon>Pseudomonadati</taxon>
        <taxon>Pseudomonadota</taxon>
        <taxon>Alphaproteobacteria</taxon>
        <taxon>Hyphomicrobiales</taxon>
        <taxon>Rhizobiaceae</taxon>
        <taxon>Rhizobium/Agrobacterium group</taxon>
        <taxon>Pseudorhizobium</taxon>
    </lineage>
</organism>